<dbReference type="Gene3D" id="1.10.600.10">
    <property type="entry name" value="Farnesyl Diphosphate Synthase"/>
    <property type="match status" value="1"/>
</dbReference>
<sequence>MTAAELRNASMEQLFEAIENPPTTFEEYLDSYAGVVGELVNTYIPRGTHADMDKYLYDPLFSYSQNGGKRHRPLICFASCLAVGGDVRLAVSAASAIEHFHTAALIHDDIADEATLRRGEPCLHLTQGLGIAINAGDLALSLVNGSVIKDPVLSDSVKVRVVGELIEMTRRTVEGQALDLGWARDERYDITPEDYLVMATHKTAHYSGAVPLAIGAIIGGGSEAEIEALRNYGLDTGLAFQIQDDLLNIEGDADVVGKDYCSDITEGKRTLMVVHALQNSPKRERLIEILSAKTTDKDLLAEAVGIMRESGSVEYARSYAESLTSVSKVRLMDMLEASPARDLLISMADYFVNRLK</sequence>
<evidence type="ECO:0000256" key="5">
    <source>
        <dbReference type="ARBA" id="ARBA00022842"/>
    </source>
</evidence>
<evidence type="ECO:0000256" key="3">
    <source>
        <dbReference type="ARBA" id="ARBA00022679"/>
    </source>
</evidence>
<organism evidence="7 8">
    <name type="scientific">Slackia faecicanis</name>
    <dbReference type="NCBI Taxonomy" id="255723"/>
    <lineage>
        <taxon>Bacteria</taxon>
        <taxon>Bacillati</taxon>
        <taxon>Actinomycetota</taxon>
        <taxon>Coriobacteriia</taxon>
        <taxon>Eggerthellales</taxon>
        <taxon>Eggerthellaceae</taxon>
        <taxon>Slackia</taxon>
    </lineage>
</organism>
<evidence type="ECO:0000313" key="8">
    <source>
        <dbReference type="Proteomes" id="UP000267368"/>
    </source>
</evidence>
<evidence type="ECO:0000256" key="2">
    <source>
        <dbReference type="ARBA" id="ARBA00006706"/>
    </source>
</evidence>
<evidence type="ECO:0000256" key="1">
    <source>
        <dbReference type="ARBA" id="ARBA00001946"/>
    </source>
</evidence>
<dbReference type="InterPro" id="IPR000092">
    <property type="entry name" value="Polyprenyl_synt"/>
</dbReference>
<name>A0A3N0AFE6_9ACTN</name>
<dbReference type="GO" id="GO:0008299">
    <property type="term" value="P:isoprenoid biosynthetic process"/>
    <property type="evidence" value="ECO:0007669"/>
    <property type="project" value="InterPro"/>
</dbReference>
<dbReference type="PANTHER" id="PTHR12001">
    <property type="entry name" value="GERANYLGERANYL PYROPHOSPHATE SYNTHASE"/>
    <property type="match status" value="1"/>
</dbReference>
<dbReference type="GO" id="GO:0046872">
    <property type="term" value="F:metal ion binding"/>
    <property type="evidence" value="ECO:0007669"/>
    <property type="project" value="UniProtKB-KW"/>
</dbReference>
<keyword evidence="8" id="KW-1185">Reference proteome</keyword>
<comment type="similarity">
    <text evidence="2 6">Belongs to the FPP/GGPP synthase family.</text>
</comment>
<dbReference type="CDD" id="cd00685">
    <property type="entry name" value="Trans_IPPS_HT"/>
    <property type="match status" value="1"/>
</dbReference>
<dbReference type="InterPro" id="IPR008949">
    <property type="entry name" value="Isoprenoid_synthase_dom_sf"/>
</dbReference>
<keyword evidence="5" id="KW-0460">Magnesium</keyword>
<keyword evidence="4" id="KW-0479">Metal-binding</keyword>
<dbReference type="PANTHER" id="PTHR12001:SF85">
    <property type="entry name" value="SHORT CHAIN ISOPRENYL DIPHOSPHATE SYNTHASE"/>
    <property type="match status" value="1"/>
</dbReference>
<dbReference type="PROSITE" id="PS00723">
    <property type="entry name" value="POLYPRENYL_SYNTHASE_1"/>
    <property type="match status" value="1"/>
</dbReference>
<dbReference type="SUPFAM" id="SSF48576">
    <property type="entry name" value="Terpenoid synthases"/>
    <property type="match status" value="1"/>
</dbReference>
<dbReference type="AlphaFoldDB" id="A0A3N0AFE6"/>
<reference evidence="8" key="1">
    <citation type="submission" date="2018-05" db="EMBL/GenBank/DDBJ databases">
        <title>Genome Sequencing of selected type strains of the family Eggerthellaceae.</title>
        <authorList>
            <person name="Danylec N."/>
            <person name="Stoll D.A."/>
            <person name="Doetsch A."/>
            <person name="Huch M."/>
        </authorList>
    </citation>
    <scope>NUCLEOTIDE SEQUENCE [LARGE SCALE GENOMIC DNA]</scope>
    <source>
        <strain evidence="8">DSM 17537</strain>
    </source>
</reference>
<dbReference type="Pfam" id="PF00348">
    <property type="entry name" value="polyprenyl_synt"/>
    <property type="match status" value="1"/>
</dbReference>
<proteinExistence type="inferred from homology"/>
<dbReference type="SFLD" id="SFLDS00005">
    <property type="entry name" value="Isoprenoid_Synthase_Type_I"/>
    <property type="match status" value="1"/>
</dbReference>
<accession>A0A3N0AFE6</accession>
<dbReference type="EMBL" id="QICB01000003">
    <property type="protein sequence ID" value="RNL19906.1"/>
    <property type="molecule type" value="Genomic_DNA"/>
</dbReference>
<evidence type="ECO:0000256" key="4">
    <source>
        <dbReference type="ARBA" id="ARBA00022723"/>
    </source>
</evidence>
<evidence type="ECO:0000256" key="6">
    <source>
        <dbReference type="RuleBase" id="RU004466"/>
    </source>
</evidence>
<comment type="cofactor">
    <cofactor evidence="1">
        <name>Mg(2+)</name>
        <dbReference type="ChEBI" id="CHEBI:18420"/>
    </cofactor>
</comment>
<dbReference type="OrthoDB" id="4497239at2"/>
<comment type="caution">
    <text evidence="7">The sequence shown here is derived from an EMBL/GenBank/DDBJ whole genome shotgun (WGS) entry which is preliminary data.</text>
</comment>
<dbReference type="InterPro" id="IPR033749">
    <property type="entry name" value="Polyprenyl_synt_CS"/>
</dbReference>
<gene>
    <name evidence="7" type="ORF">DMP07_05990</name>
</gene>
<dbReference type="GO" id="GO:0004659">
    <property type="term" value="F:prenyltransferase activity"/>
    <property type="evidence" value="ECO:0007669"/>
    <property type="project" value="InterPro"/>
</dbReference>
<protein>
    <submittedName>
        <fullName evidence="7">Polyprenyl synthetase</fullName>
    </submittedName>
</protein>
<dbReference type="Proteomes" id="UP000267368">
    <property type="component" value="Unassembled WGS sequence"/>
</dbReference>
<evidence type="ECO:0000313" key="7">
    <source>
        <dbReference type="EMBL" id="RNL19906.1"/>
    </source>
</evidence>
<keyword evidence="3 6" id="KW-0808">Transferase</keyword>
<dbReference type="SFLD" id="SFLDG01017">
    <property type="entry name" value="Polyprenyl_Transferase_Like"/>
    <property type="match status" value="1"/>
</dbReference>